<evidence type="ECO:0000313" key="2">
    <source>
        <dbReference type="Proteomes" id="UP000002402"/>
    </source>
</evidence>
<keyword evidence="2" id="KW-1185">Reference proteome</keyword>
<protein>
    <submittedName>
        <fullName evidence="1">Lipoprotein</fullName>
    </submittedName>
</protein>
<organism evidence="1 2">
    <name type="scientific">Myxococcus xanthus (strain DK1622)</name>
    <dbReference type="NCBI Taxonomy" id="246197"/>
    <lineage>
        <taxon>Bacteria</taxon>
        <taxon>Pseudomonadati</taxon>
        <taxon>Myxococcota</taxon>
        <taxon>Myxococcia</taxon>
        <taxon>Myxococcales</taxon>
        <taxon>Cystobacterineae</taxon>
        <taxon>Myxococcaceae</taxon>
        <taxon>Myxococcus</taxon>
    </lineage>
</organism>
<reference evidence="1 2" key="1">
    <citation type="journal article" date="2006" name="Proc. Natl. Acad. Sci. U.S.A.">
        <title>Evolution of sensory complexity recorded in a myxobacterial genome.</title>
        <authorList>
            <person name="Goldman B.S."/>
            <person name="Nierman W.C."/>
            <person name="Kaiser D."/>
            <person name="Slater S.C."/>
            <person name="Durkin A.S."/>
            <person name="Eisen J.A."/>
            <person name="Ronning C.M."/>
            <person name="Barbazuk W.B."/>
            <person name="Blanchard M."/>
            <person name="Field C."/>
            <person name="Halling C."/>
            <person name="Hinkle G."/>
            <person name="Iartchuk O."/>
            <person name="Kim H.S."/>
            <person name="Mackenzie C."/>
            <person name="Madupu R."/>
            <person name="Miller N."/>
            <person name="Shvartsbeyn A."/>
            <person name="Sullivan S.A."/>
            <person name="Vaudin M."/>
            <person name="Wiegand R."/>
            <person name="Kaplan H.B."/>
        </authorList>
    </citation>
    <scope>NUCLEOTIDE SEQUENCE [LARGE SCALE GENOMIC DNA]</scope>
    <source>
        <strain evidence="2">DK1622</strain>
    </source>
</reference>
<dbReference type="SUPFAM" id="SSF53474">
    <property type="entry name" value="alpha/beta-Hydrolases"/>
    <property type="match status" value="2"/>
</dbReference>
<dbReference type="OrthoDB" id="5477453at2"/>
<accession>Q1CWS1</accession>
<dbReference type="Gene3D" id="3.40.50.1820">
    <property type="entry name" value="alpha/beta hydrolase"/>
    <property type="match status" value="1"/>
</dbReference>
<keyword evidence="1" id="KW-0449">Lipoprotein</keyword>
<name>Q1CWS1_MYXXD</name>
<proteinExistence type="predicted"/>
<dbReference type="AlphaFoldDB" id="Q1CWS1"/>
<sequence>MVRHGRFQSSHPTQDLEGVVPMRKVLFLGAFALGASACTPDIAQDPPRSPEDSVVAEFDPTGSPPVVPSPNDLAIVNGLVNAPINPQAPAAEQEFTRDYVNTLNGFPTTVTATTRIRGLEAGTVNTNTVKIIDVYAGTPLAKPATPSYIGYNEETNLVTIIPPLPGGWPKGGRYAVAIIGGENGVKTTAGKPVIPSATWAFASSAESLVTCDDLAAPNCQTTTELIPSTVTEPAARLADQTASALRLEQLRRGYAPILKLVSEQFSVKREDIVLLWTFSIMDHPEATFDPGNGVVPFPNDLLRNPETGLLALPEPTEAGPAQMLIKGLNTLDGWSTTAPIVSENGAKRGPIDTGSLLDANTVRMKIGFTPDTEEEQKTTLRFVKLTNPTSGTNPQVKLCFNCEPVVEGLTPAPNSPQQLQIVPEVPLDEATQYGVVMLRGMKDTLGRTVAPTAAQALMRMVNPLVDANGKSQVAAVPDTLARDLERARVGMKPLFDGLEAAGIARKDINLAWAFTTQSTRSILERLNAAPTQVPVPADPVYLLDQTATIKGTMAGLTLDNDAVGRVFIGAYHSPFFLDDAQGTLNRATPRIDRVPFMLFTPAGAAPADGYPVVIYGHGLTGNRTNILTVANNFNAAGYAVAAIDTVFHGERASCAGISEDAPVVVDENRDGVPELTITTPDAACDDGDTCDVTAGSPTFGRCVSNIQPACDVGPTASPHGDLFCSSQGRGRCVVTEPDSTTGTCEGGDFARPGPNQPPYVSGAGFLNLVNLFATRDNFRHHVVDFAQLARALDTDTLNGRLAAAGAGTLNTSQFSYVGQSLGGMQGVLSASVSPVVGRTALNAVGGDLVDILLTATDSTFVRYRSGFFETLENSGRAPGTPEFYEFITLARTILDPASPRNYGRYLENAPSAPANRNAFIQYIEGDMVIPNAVTEGLISAANRPLVGVSEPRTVQTYLAEDGMGLPTNVRHAFFGIVDPSLDPSSAASQFLRSVRNTAQNQVIQFLNTGVASPTP</sequence>
<dbReference type="InterPro" id="IPR029058">
    <property type="entry name" value="AB_hydrolase_fold"/>
</dbReference>
<dbReference type="STRING" id="246197.MXAN_7039"/>
<dbReference type="eggNOG" id="COG1073">
    <property type="taxonomic scope" value="Bacteria"/>
</dbReference>
<evidence type="ECO:0000313" key="1">
    <source>
        <dbReference type="EMBL" id="ABF91095.1"/>
    </source>
</evidence>
<gene>
    <name evidence="1" type="ordered locus">MXAN_7039</name>
</gene>
<dbReference type="KEGG" id="mxa:MXAN_7039"/>
<dbReference type="HOGENOM" id="CLU_307751_0_0_7"/>
<dbReference type="EnsemblBacteria" id="ABF91095">
    <property type="protein sequence ID" value="ABF91095"/>
    <property type="gene ID" value="MXAN_7039"/>
</dbReference>
<dbReference type="EMBL" id="CP000113">
    <property type="protein sequence ID" value="ABF91095.1"/>
    <property type="molecule type" value="Genomic_DNA"/>
</dbReference>
<dbReference type="Proteomes" id="UP000002402">
    <property type="component" value="Chromosome"/>
</dbReference>